<feature type="transmembrane region" description="Helical" evidence="1">
    <location>
        <begin position="257"/>
        <end position="277"/>
    </location>
</feature>
<name>A0A1L9R5L3_ASPWE</name>
<keyword evidence="1" id="KW-1133">Transmembrane helix</keyword>
<dbReference type="Proteomes" id="UP000184383">
    <property type="component" value="Unassembled WGS sequence"/>
</dbReference>
<dbReference type="GeneID" id="63745725"/>
<dbReference type="AlphaFoldDB" id="A0A1L9R5L3"/>
<keyword evidence="1" id="KW-0472">Membrane</keyword>
<dbReference type="InterPro" id="IPR029675">
    <property type="entry name" value="PGAP4"/>
</dbReference>
<keyword evidence="1" id="KW-0812">Transmembrane</keyword>
<dbReference type="GO" id="GO:0006506">
    <property type="term" value="P:GPI anchor biosynthetic process"/>
    <property type="evidence" value="ECO:0007669"/>
    <property type="project" value="InterPro"/>
</dbReference>
<gene>
    <name evidence="2" type="ORF">ASPWEDRAFT_164174</name>
</gene>
<dbReference type="RefSeq" id="XP_040683893.1">
    <property type="nucleotide sequence ID" value="XM_040829877.1"/>
</dbReference>
<dbReference type="CDD" id="cd22189">
    <property type="entry name" value="PGAP4-like_fungal"/>
    <property type="match status" value="1"/>
</dbReference>
<dbReference type="OrthoDB" id="2016523at2759"/>
<protein>
    <submittedName>
        <fullName evidence="2">Uncharacterized protein</fullName>
    </submittedName>
</protein>
<dbReference type="PANTHER" id="PTHR31410">
    <property type="entry name" value="TRANSMEMBRANE PROTEIN 246"/>
    <property type="match status" value="1"/>
</dbReference>
<feature type="transmembrane region" description="Helical" evidence="1">
    <location>
        <begin position="289"/>
        <end position="307"/>
    </location>
</feature>
<dbReference type="GO" id="GO:0000139">
    <property type="term" value="C:Golgi membrane"/>
    <property type="evidence" value="ECO:0007669"/>
    <property type="project" value="InterPro"/>
</dbReference>
<dbReference type="GO" id="GO:0016757">
    <property type="term" value="F:glycosyltransferase activity"/>
    <property type="evidence" value="ECO:0007669"/>
    <property type="project" value="InterPro"/>
</dbReference>
<dbReference type="VEuPathDB" id="FungiDB:ASPWEDRAFT_164174"/>
<dbReference type="EMBL" id="KV878217">
    <property type="protein sequence ID" value="OJJ30216.1"/>
    <property type="molecule type" value="Genomic_DNA"/>
</dbReference>
<dbReference type="PANTHER" id="PTHR31410:SF1">
    <property type="entry name" value="POST-GPI ATTACHMENT TO PROTEINS FACTOR 4"/>
    <property type="match status" value="1"/>
</dbReference>
<sequence>MRLQLLLQRVLKQPAARVLLASVFLYLLAFQYCRLRFWRDPHSAFFDSRTVYDWKYSLFREHQAKHFISIYNAPSDPPPVTVGESHPLLCAAVTTVKRDTDDYFDAAVGSLLEDLDPRERRALHLNVLFADTDPSRHPSWEQRWVGRLADSAGSYNVSDETMEHLKELEGKRNFYEKGVFDYNYMLEDCLATNAPYIAIFEDDIILADGWLIKTLNGLTEITRKSPQNADWLYLRLFYTETSLSWTSSDFWYRNMPLAFALVITAGLAALLTIRRYHPGARASYLDYPSIAVICFITLPAFTGLVYMMGKYNIQPLQGVVEMNAYGCCTQGLVFPREQVPGLMAYLHKRGAGQTDSMIEEYAGETGLTRYALAPQQMQHVGLRSSRDNTALNTQSTWAFWFEESDPAVLAKEHEKLLKEGSLV</sequence>
<organism evidence="2 3">
    <name type="scientific">Aspergillus wentii DTO 134E9</name>
    <dbReference type="NCBI Taxonomy" id="1073089"/>
    <lineage>
        <taxon>Eukaryota</taxon>
        <taxon>Fungi</taxon>
        <taxon>Dikarya</taxon>
        <taxon>Ascomycota</taxon>
        <taxon>Pezizomycotina</taxon>
        <taxon>Eurotiomycetes</taxon>
        <taxon>Eurotiomycetidae</taxon>
        <taxon>Eurotiales</taxon>
        <taxon>Aspergillaceae</taxon>
        <taxon>Aspergillus</taxon>
        <taxon>Aspergillus subgen. Cremei</taxon>
    </lineage>
</organism>
<keyword evidence="3" id="KW-1185">Reference proteome</keyword>
<feature type="transmembrane region" description="Helical" evidence="1">
    <location>
        <begin position="15"/>
        <end position="33"/>
    </location>
</feature>
<accession>A0A1L9R5L3</accession>
<proteinExistence type="predicted"/>
<evidence type="ECO:0000256" key="1">
    <source>
        <dbReference type="SAM" id="Phobius"/>
    </source>
</evidence>
<reference evidence="3" key="1">
    <citation type="journal article" date="2017" name="Genome Biol.">
        <title>Comparative genomics reveals high biological diversity and specific adaptations in the industrially and medically important fungal genus Aspergillus.</title>
        <authorList>
            <person name="de Vries R.P."/>
            <person name="Riley R."/>
            <person name="Wiebenga A."/>
            <person name="Aguilar-Osorio G."/>
            <person name="Amillis S."/>
            <person name="Uchima C.A."/>
            <person name="Anderluh G."/>
            <person name="Asadollahi M."/>
            <person name="Askin M."/>
            <person name="Barry K."/>
            <person name="Battaglia E."/>
            <person name="Bayram O."/>
            <person name="Benocci T."/>
            <person name="Braus-Stromeyer S.A."/>
            <person name="Caldana C."/>
            <person name="Canovas D."/>
            <person name="Cerqueira G.C."/>
            <person name="Chen F."/>
            <person name="Chen W."/>
            <person name="Choi C."/>
            <person name="Clum A."/>
            <person name="Dos Santos R.A."/>
            <person name="Damasio A.R."/>
            <person name="Diallinas G."/>
            <person name="Emri T."/>
            <person name="Fekete E."/>
            <person name="Flipphi M."/>
            <person name="Freyberg S."/>
            <person name="Gallo A."/>
            <person name="Gournas C."/>
            <person name="Habgood R."/>
            <person name="Hainaut M."/>
            <person name="Harispe M.L."/>
            <person name="Henrissat B."/>
            <person name="Hilden K.S."/>
            <person name="Hope R."/>
            <person name="Hossain A."/>
            <person name="Karabika E."/>
            <person name="Karaffa L."/>
            <person name="Karanyi Z."/>
            <person name="Krasevec N."/>
            <person name="Kuo A."/>
            <person name="Kusch H."/>
            <person name="LaButti K."/>
            <person name="Lagendijk E.L."/>
            <person name="Lapidus A."/>
            <person name="Levasseur A."/>
            <person name="Lindquist E."/>
            <person name="Lipzen A."/>
            <person name="Logrieco A.F."/>
            <person name="MacCabe A."/>
            <person name="Maekelae M.R."/>
            <person name="Malavazi I."/>
            <person name="Melin P."/>
            <person name="Meyer V."/>
            <person name="Mielnichuk N."/>
            <person name="Miskei M."/>
            <person name="Molnar A.P."/>
            <person name="Mule G."/>
            <person name="Ngan C.Y."/>
            <person name="Orejas M."/>
            <person name="Orosz E."/>
            <person name="Ouedraogo J.P."/>
            <person name="Overkamp K.M."/>
            <person name="Park H.-S."/>
            <person name="Perrone G."/>
            <person name="Piumi F."/>
            <person name="Punt P.J."/>
            <person name="Ram A.F."/>
            <person name="Ramon A."/>
            <person name="Rauscher S."/>
            <person name="Record E."/>
            <person name="Riano-Pachon D.M."/>
            <person name="Robert V."/>
            <person name="Roehrig J."/>
            <person name="Ruller R."/>
            <person name="Salamov A."/>
            <person name="Salih N.S."/>
            <person name="Samson R.A."/>
            <person name="Sandor E."/>
            <person name="Sanguinetti M."/>
            <person name="Schuetze T."/>
            <person name="Sepcic K."/>
            <person name="Shelest E."/>
            <person name="Sherlock G."/>
            <person name="Sophianopoulou V."/>
            <person name="Squina F.M."/>
            <person name="Sun H."/>
            <person name="Susca A."/>
            <person name="Todd R.B."/>
            <person name="Tsang A."/>
            <person name="Unkles S.E."/>
            <person name="van de Wiele N."/>
            <person name="van Rossen-Uffink D."/>
            <person name="Oliveira J.V."/>
            <person name="Vesth T.C."/>
            <person name="Visser J."/>
            <person name="Yu J.-H."/>
            <person name="Zhou M."/>
            <person name="Andersen M.R."/>
            <person name="Archer D.B."/>
            <person name="Baker S.E."/>
            <person name="Benoit I."/>
            <person name="Brakhage A.A."/>
            <person name="Braus G.H."/>
            <person name="Fischer R."/>
            <person name="Frisvad J.C."/>
            <person name="Goldman G.H."/>
            <person name="Houbraken J."/>
            <person name="Oakley B."/>
            <person name="Pocsi I."/>
            <person name="Scazzocchio C."/>
            <person name="Seiboth B."/>
            <person name="vanKuyk P.A."/>
            <person name="Wortman J."/>
            <person name="Dyer P.S."/>
            <person name="Grigoriev I.V."/>
        </authorList>
    </citation>
    <scope>NUCLEOTIDE SEQUENCE [LARGE SCALE GENOMIC DNA]</scope>
    <source>
        <strain evidence="3">DTO 134E9</strain>
    </source>
</reference>
<evidence type="ECO:0000313" key="3">
    <source>
        <dbReference type="Proteomes" id="UP000184383"/>
    </source>
</evidence>
<evidence type="ECO:0000313" key="2">
    <source>
        <dbReference type="EMBL" id="OJJ30216.1"/>
    </source>
</evidence>